<keyword evidence="3" id="KW-1185">Reference proteome</keyword>
<name>A0A6J8DRY3_MYTCO</name>
<dbReference type="OrthoDB" id="8948897at2759"/>
<dbReference type="AlphaFoldDB" id="A0A6J8DRY3"/>
<protein>
    <submittedName>
        <fullName evidence="2">Uncharacterized protein</fullName>
    </submittedName>
</protein>
<sequence length="253" mass="28457">MEDIDITGTDEKVDIRREQLRDPVIRYWIDNVMKKKSPRKEDIPAVPFHQTTPVPKPRTTRREPLTKDPQPPASISSNTDSESEDETFMILIPQHTDDTDISTNSDDDDNSEEPVAEVHELQTDGDQQGVIGQEETGDTEDAPSSDKTTDPVPKQTEEAAATADVEVEEAVSSDEPGKENDEDEIPDIPRRSVRTKTSTATTRYKDFVCKQTQPKTDWLMRAQFLKDAVSSGVFRGSEDRVKDTLLRIVTNKD</sequence>
<reference evidence="2 3" key="1">
    <citation type="submission" date="2020-06" db="EMBL/GenBank/DDBJ databases">
        <authorList>
            <person name="Li R."/>
            <person name="Bekaert M."/>
        </authorList>
    </citation>
    <scope>NUCLEOTIDE SEQUENCE [LARGE SCALE GENOMIC DNA]</scope>
    <source>
        <strain evidence="3">wild</strain>
    </source>
</reference>
<evidence type="ECO:0000313" key="3">
    <source>
        <dbReference type="Proteomes" id="UP000507470"/>
    </source>
</evidence>
<gene>
    <name evidence="2" type="ORF">MCOR_43204</name>
</gene>
<feature type="compositionally biased region" description="Acidic residues" evidence="1">
    <location>
        <begin position="105"/>
        <end position="115"/>
    </location>
</feature>
<accession>A0A6J8DRY3</accession>
<organism evidence="2 3">
    <name type="scientific">Mytilus coruscus</name>
    <name type="common">Sea mussel</name>
    <dbReference type="NCBI Taxonomy" id="42192"/>
    <lineage>
        <taxon>Eukaryota</taxon>
        <taxon>Metazoa</taxon>
        <taxon>Spiralia</taxon>
        <taxon>Lophotrochozoa</taxon>
        <taxon>Mollusca</taxon>
        <taxon>Bivalvia</taxon>
        <taxon>Autobranchia</taxon>
        <taxon>Pteriomorphia</taxon>
        <taxon>Mytilida</taxon>
        <taxon>Mytiloidea</taxon>
        <taxon>Mytilidae</taxon>
        <taxon>Mytilinae</taxon>
        <taxon>Mytilus</taxon>
    </lineage>
</organism>
<dbReference type="Proteomes" id="UP000507470">
    <property type="component" value="Unassembled WGS sequence"/>
</dbReference>
<evidence type="ECO:0000256" key="1">
    <source>
        <dbReference type="SAM" id="MobiDB-lite"/>
    </source>
</evidence>
<feature type="region of interest" description="Disordered" evidence="1">
    <location>
        <begin position="31"/>
        <end position="199"/>
    </location>
</feature>
<dbReference type="EMBL" id="CACVKT020007664">
    <property type="protein sequence ID" value="CAC5409994.1"/>
    <property type="molecule type" value="Genomic_DNA"/>
</dbReference>
<evidence type="ECO:0000313" key="2">
    <source>
        <dbReference type="EMBL" id="CAC5409994.1"/>
    </source>
</evidence>
<proteinExistence type="predicted"/>